<dbReference type="SMART" id="SM01321">
    <property type="entry name" value="Y1_Tnp"/>
    <property type="match status" value="1"/>
</dbReference>
<dbReference type="Proteomes" id="UP001596472">
    <property type="component" value="Unassembled WGS sequence"/>
</dbReference>
<dbReference type="PANTHER" id="PTHR34322:SF2">
    <property type="entry name" value="TRANSPOSASE IS200-LIKE DOMAIN-CONTAINING PROTEIN"/>
    <property type="match status" value="1"/>
</dbReference>
<dbReference type="InterPro" id="IPR036515">
    <property type="entry name" value="Transposase_17_sf"/>
</dbReference>
<dbReference type="EMBL" id="JBHTBS010000014">
    <property type="protein sequence ID" value="MFC7339262.1"/>
    <property type="molecule type" value="Genomic_DNA"/>
</dbReference>
<dbReference type="SUPFAM" id="SSF143422">
    <property type="entry name" value="Transposase IS200-like"/>
    <property type="match status" value="1"/>
</dbReference>
<evidence type="ECO:0000313" key="2">
    <source>
        <dbReference type="EMBL" id="MFC7339262.1"/>
    </source>
</evidence>
<dbReference type="InterPro" id="IPR002686">
    <property type="entry name" value="Transposase_17"/>
</dbReference>
<feature type="domain" description="Transposase IS200-like" evidence="1">
    <location>
        <begin position="1"/>
        <end position="169"/>
    </location>
</feature>
<organism evidence="2 3">
    <name type="scientific">Haloferula chungangensis</name>
    <dbReference type="NCBI Taxonomy" id="1048331"/>
    <lineage>
        <taxon>Bacteria</taxon>
        <taxon>Pseudomonadati</taxon>
        <taxon>Verrucomicrobiota</taxon>
        <taxon>Verrucomicrobiia</taxon>
        <taxon>Verrucomicrobiales</taxon>
        <taxon>Verrucomicrobiaceae</taxon>
        <taxon>Haloferula</taxon>
    </lineage>
</organism>
<gene>
    <name evidence="2" type="ORF">ACFQY0_18860</name>
</gene>
<dbReference type="Gene3D" id="3.30.70.1290">
    <property type="entry name" value="Transposase IS200-like"/>
    <property type="match status" value="1"/>
</dbReference>
<proteinExistence type="predicted"/>
<evidence type="ECO:0000259" key="1">
    <source>
        <dbReference type="SMART" id="SM01321"/>
    </source>
</evidence>
<protein>
    <submittedName>
        <fullName evidence="2">Transposase</fullName>
    </submittedName>
</protein>
<comment type="caution">
    <text evidence="2">The sequence shown here is derived from an EMBL/GenBank/DDBJ whole genome shotgun (WGS) entry which is preliminary data.</text>
</comment>
<dbReference type="PANTHER" id="PTHR34322">
    <property type="entry name" value="TRANSPOSASE, Y1_TNP DOMAIN-CONTAINING"/>
    <property type="match status" value="1"/>
</dbReference>
<sequence>MAYFHCVSRVVGREYLLGPAEKEHFIKLMRIYEALCGLRIASYCLMSNHFHLLVEVPQRPSPDELPNDENLVGLVRKTLGKKSANELEWELGHLKSIGNIKGADALRERWFARMWDISSFMKTLKQRFTQWFNARHKRKGTLWEDRFRSVLVQGECHALRAMAAYIDLNPVRAGICEDPADYRWCNYAEALAGGQLARQAVSFLNSLAPHGGLLPANQRPRTHKEGLQRWRCWLFGLPESEAGQAEQLDREKTRAGSATIRDRVPRKAALDVLAKGGRLDRATYLRCRIRYFTDGLVIGHRDFVEQAFAACRDHFSQGRKKAARPMRGLELAPKPERLYAARQLQKDVIT</sequence>
<keyword evidence="3" id="KW-1185">Reference proteome</keyword>
<dbReference type="RefSeq" id="WP_379715744.1">
    <property type="nucleotide sequence ID" value="NZ_JBHTBS010000014.1"/>
</dbReference>
<accession>A0ABW2LA09</accession>
<name>A0ABW2LA09_9BACT</name>
<evidence type="ECO:0000313" key="3">
    <source>
        <dbReference type="Proteomes" id="UP001596472"/>
    </source>
</evidence>
<reference evidence="3" key="1">
    <citation type="journal article" date="2019" name="Int. J. Syst. Evol. Microbiol.">
        <title>The Global Catalogue of Microorganisms (GCM) 10K type strain sequencing project: providing services to taxonomists for standard genome sequencing and annotation.</title>
        <authorList>
            <consortium name="The Broad Institute Genomics Platform"/>
            <consortium name="The Broad Institute Genome Sequencing Center for Infectious Disease"/>
            <person name="Wu L."/>
            <person name="Ma J."/>
        </authorList>
    </citation>
    <scope>NUCLEOTIDE SEQUENCE [LARGE SCALE GENOMIC DNA]</scope>
    <source>
        <strain evidence="3">CGMCC 4.1467</strain>
    </source>
</reference>